<dbReference type="EMBL" id="BAAAFO010000001">
    <property type="protein sequence ID" value="GAA0245026.1"/>
    <property type="molecule type" value="Genomic_DNA"/>
</dbReference>
<keyword evidence="1" id="KW-0472">Membrane</keyword>
<dbReference type="Pfam" id="PF11752">
    <property type="entry name" value="DUF3309"/>
    <property type="match status" value="1"/>
</dbReference>
<sequence>MSMSLLLVIVLIILLIGALPAWPYSRSWGYRPVGGLGIIVIIVIVLLLLGVF</sequence>
<proteinExistence type="predicted"/>
<evidence type="ECO:0000256" key="1">
    <source>
        <dbReference type="SAM" id="Phobius"/>
    </source>
</evidence>
<evidence type="ECO:0000313" key="3">
    <source>
        <dbReference type="Proteomes" id="UP001500657"/>
    </source>
</evidence>
<dbReference type="InterPro" id="IPR021738">
    <property type="entry name" value="DUF3309"/>
</dbReference>
<dbReference type="Proteomes" id="UP001500657">
    <property type="component" value="Unassembled WGS sequence"/>
</dbReference>
<name>A0ABN0UBF0_9GAMM</name>
<reference evidence="2 3" key="1">
    <citation type="journal article" date="2019" name="Int. J. Syst. Evol. Microbiol.">
        <title>The Global Catalogue of Microorganisms (GCM) 10K type strain sequencing project: providing services to taxonomists for standard genome sequencing and annotation.</title>
        <authorList>
            <consortium name="The Broad Institute Genomics Platform"/>
            <consortium name="The Broad Institute Genome Sequencing Center for Infectious Disease"/>
            <person name="Wu L."/>
            <person name="Ma J."/>
        </authorList>
    </citation>
    <scope>NUCLEOTIDE SEQUENCE [LARGE SCALE GENOMIC DNA]</scope>
    <source>
        <strain evidence="2 3">JCM 16242</strain>
    </source>
</reference>
<keyword evidence="1" id="KW-0812">Transmembrane</keyword>
<accession>A0ABN0UBF0</accession>
<organism evidence="2 3">
    <name type="scientific">Rhodanobacter caeni</name>
    <dbReference type="NCBI Taxonomy" id="657654"/>
    <lineage>
        <taxon>Bacteria</taxon>
        <taxon>Pseudomonadati</taxon>
        <taxon>Pseudomonadota</taxon>
        <taxon>Gammaproteobacteria</taxon>
        <taxon>Lysobacterales</taxon>
        <taxon>Rhodanobacteraceae</taxon>
        <taxon>Rhodanobacter</taxon>
    </lineage>
</organism>
<gene>
    <name evidence="2" type="ORF">GCM10009126_08390</name>
</gene>
<keyword evidence="3" id="KW-1185">Reference proteome</keyword>
<protein>
    <recommendedName>
        <fullName evidence="4">DUF3309 domain-containing protein</fullName>
    </recommendedName>
</protein>
<evidence type="ECO:0000313" key="2">
    <source>
        <dbReference type="EMBL" id="GAA0245026.1"/>
    </source>
</evidence>
<evidence type="ECO:0008006" key="4">
    <source>
        <dbReference type="Google" id="ProtNLM"/>
    </source>
</evidence>
<comment type="caution">
    <text evidence="2">The sequence shown here is derived from an EMBL/GenBank/DDBJ whole genome shotgun (WGS) entry which is preliminary data.</text>
</comment>
<feature type="transmembrane region" description="Helical" evidence="1">
    <location>
        <begin position="30"/>
        <end position="51"/>
    </location>
</feature>
<keyword evidence="1" id="KW-1133">Transmembrane helix</keyword>
<dbReference type="RefSeq" id="WP_425543656.1">
    <property type="nucleotide sequence ID" value="NZ_BAAAFO010000001.1"/>
</dbReference>